<dbReference type="PANTHER" id="PTHR32303">
    <property type="entry name" value="QUINOPROTEIN ALCOHOL DEHYDROGENASE (CYTOCHROME C)"/>
    <property type="match status" value="1"/>
</dbReference>
<dbReference type="SMART" id="SM00564">
    <property type="entry name" value="PQQ"/>
    <property type="match status" value="6"/>
</dbReference>
<dbReference type="Proteomes" id="UP000825935">
    <property type="component" value="Chromosome 15"/>
</dbReference>
<dbReference type="AlphaFoldDB" id="A0A8T2T4M0"/>
<dbReference type="GO" id="GO:0016491">
    <property type="term" value="F:oxidoreductase activity"/>
    <property type="evidence" value="ECO:0007669"/>
    <property type="project" value="UniProtKB-KW"/>
</dbReference>
<dbReference type="InterPro" id="IPR002372">
    <property type="entry name" value="PQQ_rpt_dom"/>
</dbReference>
<comment type="cofactor">
    <cofactor evidence="1">
        <name>pyrroloquinoline quinone</name>
        <dbReference type="ChEBI" id="CHEBI:58442"/>
    </cofactor>
</comment>
<feature type="domain" description="Pyrrolo-quinoline quinone repeat" evidence="4">
    <location>
        <begin position="62"/>
        <end position="212"/>
    </location>
</feature>
<evidence type="ECO:0000313" key="5">
    <source>
        <dbReference type="EMBL" id="KAH7405455.1"/>
    </source>
</evidence>
<dbReference type="PANTHER" id="PTHR32303:SF10">
    <property type="entry name" value="OUTER MEMBRANE PROTEIN ASSEMBLY FACTOR BAMB"/>
    <property type="match status" value="1"/>
</dbReference>
<evidence type="ECO:0000256" key="3">
    <source>
        <dbReference type="ARBA" id="ARBA00023002"/>
    </source>
</evidence>
<evidence type="ECO:0000313" key="6">
    <source>
        <dbReference type="Proteomes" id="UP000825935"/>
    </source>
</evidence>
<dbReference type="Pfam" id="PF13360">
    <property type="entry name" value="PQQ_2"/>
    <property type="match status" value="2"/>
</dbReference>
<dbReference type="OrthoDB" id="416253at2759"/>
<proteinExistence type="inferred from homology"/>
<dbReference type="OMA" id="ECEANRT"/>
<name>A0A8T2T4M0_CERRI</name>
<keyword evidence="6" id="KW-1185">Reference proteome</keyword>
<dbReference type="InterPro" id="IPR018391">
    <property type="entry name" value="PQQ_b-propeller_rpt"/>
</dbReference>
<feature type="domain" description="Pyrrolo-quinoline quinone repeat" evidence="4">
    <location>
        <begin position="361"/>
        <end position="503"/>
    </location>
</feature>
<keyword evidence="3" id="KW-0560">Oxidoreductase</keyword>
<gene>
    <name evidence="5" type="ORF">KP509_15G071000</name>
</gene>
<sequence>MSQWTAQGVRKYCLLHLALRLSMFGFLFRSTVAERWINHGGGILNHRSAMQSEISGSSVARLTLKWKFQTGFDVSATPSIAGRGVYFPGWDGNLYSLNADTGEVLWKRNLTEIVGKHTFSRTTPVIYKHLLLVGLYGPSVVLAFNRYCGSLVWKSEPLDNSTFSVITMSGTPFEGFFYVGVSSNEEFVPTCCTFQGSFQKLRLRDGRVMWKTSMLPPDSGFYGAAVWGSSPPIDVIRRLIFIGTGNNYQVPESVEQCERDRANNTRPDSPDPCLVDGVHEDSMLAIDIDNGKIIWSRQLQGYDVWTLPCKLSSQNPNCPSILGPDYDFGEAPMLLDMDYECSSSTNASCRRQCLVISGQKSGVVWALDCDTGDVVWSTAAGPGGNFGGASWGASTDGERVYTNIINSNAKNFTLMPSRKVTLGGGWVAMDARTGKIVWSTAEPNGARAFGPMSVAPGLVFAGSSTSQGELYALNASSGSILWKYPTGAAIYGGYSISSRCIYGGNGYTNIPGIGKHGTNFYAFCIDEEIPFHASSVM</sequence>
<comment type="similarity">
    <text evidence="2">Belongs to the bacterial PQQ dehydrogenase family.</text>
</comment>
<dbReference type="EMBL" id="CM035420">
    <property type="protein sequence ID" value="KAH7405455.1"/>
    <property type="molecule type" value="Genomic_DNA"/>
</dbReference>
<accession>A0A8T2T4M0</accession>
<dbReference type="InterPro" id="IPR011047">
    <property type="entry name" value="Quinoprotein_ADH-like_sf"/>
</dbReference>
<reference evidence="5" key="1">
    <citation type="submission" date="2021-08" db="EMBL/GenBank/DDBJ databases">
        <title>WGS assembly of Ceratopteris richardii.</title>
        <authorList>
            <person name="Marchant D.B."/>
            <person name="Chen G."/>
            <person name="Jenkins J."/>
            <person name="Shu S."/>
            <person name="Leebens-Mack J."/>
            <person name="Grimwood J."/>
            <person name="Schmutz J."/>
            <person name="Soltis P."/>
            <person name="Soltis D."/>
            <person name="Chen Z.-H."/>
        </authorList>
    </citation>
    <scope>NUCLEOTIDE SEQUENCE</scope>
    <source>
        <strain evidence="5">Whitten #5841</strain>
        <tissue evidence="5">Leaf</tissue>
    </source>
</reference>
<comment type="caution">
    <text evidence="5">The sequence shown here is derived from an EMBL/GenBank/DDBJ whole genome shotgun (WGS) entry which is preliminary data.</text>
</comment>
<evidence type="ECO:0000256" key="2">
    <source>
        <dbReference type="ARBA" id="ARBA00008156"/>
    </source>
</evidence>
<evidence type="ECO:0000256" key="1">
    <source>
        <dbReference type="ARBA" id="ARBA00001931"/>
    </source>
</evidence>
<protein>
    <recommendedName>
        <fullName evidence="4">Pyrrolo-quinoline quinone repeat domain-containing protein</fullName>
    </recommendedName>
</protein>
<evidence type="ECO:0000259" key="4">
    <source>
        <dbReference type="Pfam" id="PF13360"/>
    </source>
</evidence>
<dbReference type="Gene3D" id="2.140.10.10">
    <property type="entry name" value="Quinoprotein alcohol dehydrogenase-like superfamily"/>
    <property type="match status" value="1"/>
</dbReference>
<dbReference type="SUPFAM" id="SSF50998">
    <property type="entry name" value="Quinoprotein alcohol dehydrogenase-like"/>
    <property type="match status" value="1"/>
</dbReference>
<organism evidence="5 6">
    <name type="scientific">Ceratopteris richardii</name>
    <name type="common">Triangle waterfern</name>
    <dbReference type="NCBI Taxonomy" id="49495"/>
    <lineage>
        <taxon>Eukaryota</taxon>
        <taxon>Viridiplantae</taxon>
        <taxon>Streptophyta</taxon>
        <taxon>Embryophyta</taxon>
        <taxon>Tracheophyta</taxon>
        <taxon>Polypodiopsida</taxon>
        <taxon>Polypodiidae</taxon>
        <taxon>Polypodiales</taxon>
        <taxon>Pteridineae</taxon>
        <taxon>Pteridaceae</taxon>
        <taxon>Parkerioideae</taxon>
        <taxon>Ceratopteris</taxon>
    </lineage>
</organism>